<dbReference type="PANTHER" id="PTHR44936">
    <property type="entry name" value="SENSOR PROTEIN CREC"/>
    <property type="match status" value="1"/>
</dbReference>
<sequence>MKTSFLRVFWPESSTRIQGVIRFRWIAIVGLIFGAIPLLQVGYLQKTQMPYLMAVIALLALFNGLTQGIWSKPSASQESRILFVQLLVDLLAATGLLFASGSANNPFIFVLCIHAFLGGMLLRGYRSLSFGFLVLLLLSILQAETFQDAKITVNVDTREVFFNFLAQWTIIIVSWGVAYLFASLLEKQEERIRNLQERQLKADRLKSLGALAAGFSHQMATPLNALKLRVDRAARKSVSQPEIQAELADAQESLSECIAIFHQMAGVFSNSTGGDLQKIKVKPLLLDILKAWKQDHPSVNVETHFQEGDVVCEVQALALSQTLFDLLDNAAEASDFKETVSLRLFTEGQSLILEVVDLGKGLSKEVISRLGEPFITDKKHGNGLGIYSAQMAAQAMGGEFSLFNNKSGKGATARLLISMVAPQEG</sequence>
<gene>
    <name evidence="10" type="ORF">NWE73_03355</name>
</gene>
<dbReference type="PANTHER" id="PTHR44936:SF10">
    <property type="entry name" value="SENSOR PROTEIN RSTB"/>
    <property type="match status" value="1"/>
</dbReference>
<dbReference type="PROSITE" id="PS50109">
    <property type="entry name" value="HIS_KIN"/>
    <property type="match status" value="1"/>
</dbReference>
<dbReference type="EMBL" id="JANRMI010000001">
    <property type="protein sequence ID" value="MDG0815384.1"/>
    <property type="molecule type" value="Genomic_DNA"/>
</dbReference>
<keyword evidence="8" id="KW-0472">Membrane</keyword>
<dbReference type="InterPro" id="IPR036890">
    <property type="entry name" value="HATPase_C_sf"/>
</dbReference>
<dbReference type="Gene3D" id="3.30.565.10">
    <property type="entry name" value="Histidine kinase-like ATPase, C-terminal domain"/>
    <property type="match status" value="1"/>
</dbReference>
<dbReference type="PRINTS" id="PR00344">
    <property type="entry name" value="BCTRLSENSOR"/>
</dbReference>
<name>A0ABT6DEW9_9BACT</name>
<evidence type="ECO:0000256" key="2">
    <source>
        <dbReference type="ARBA" id="ARBA00012438"/>
    </source>
</evidence>
<feature type="domain" description="Histidine kinase" evidence="9">
    <location>
        <begin position="214"/>
        <end position="421"/>
    </location>
</feature>
<dbReference type="SUPFAM" id="SSF55874">
    <property type="entry name" value="ATPase domain of HSP90 chaperone/DNA topoisomerase II/histidine kinase"/>
    <property type="match status" value="1"/>
</dbReference>
<dbReference type="InterPro" id="IPR003594">
    <property type="entry name" value="HATPase_dom"/>
</dbReference>
<dbReference type="RefSeq" id="WP_277576859.1">
    <property type="nucleotide sequence ID" value="NZ_JANRMI010000001.1"/>
</dbReference>
<keyword evidence="7" id="KW-0067">ATP-binding</keyword>
<protein>
    <recommendedName>
        <fullName evidence="2">histidine kinase</fullName>
        <ecNumber evidence="2">2.7.13.3</ecNumber>
    </recommendedName>
</protein>
<evidence type="ECO:0000256" key="4">
    <source>
        <dbReference type="ARBA" id="ARBA00022679"/>
    </source>
</evidence>
<dbReference type="GO" id="GO:0016301">
    <property type="term" value="F:kinase activity"/>
    <property type="evidence" value="ECO:0007669"/>
    <property type="project" value="UniProtKB-KW"/>
</dbReference>
<feature type="transmembrane region" description="Helical" evidence="8">
    <location>
        <begin position="166"/>
        <end position="185"/>
    </location>
</feature>
<evidence type="ECO:0000256" key="3">
    <source>
        <dbReference type="ARBA" id="ARBA00022553"/>
    </source>
</evidence>
<evidence type="ECO:0000313" key="11">
    <source>
        <dbReference type="Proteomes" id="UP001152321"/>
    </source>
</evidence>
<comment type="caution">
    <text evidence="10">The sequence shown here is derived from an EMBL/GenBank/DDBJ whole genome shotgun (WGS) entry which is preliminary data.</text>
</comment>
<accession>A0ABT6DEW9</accession>
<dbReference type="Proteomes" id="UP001152321">
    <property type="component" value="Unassembled WGS sequence"/>
</dbReference>
<feature type="transmembrane region" description="Helical" evidence="8">
    <location>
        <begin position="129"/>
        <end position="146"/>
    </location>
</feature>
<dbReference type="InterPro" id="IPR004358">
    <property type="entry name" value="Sig_transdc_His_kin-like_C"/>
</dbReference>
<keyword evidence="4" id="KW-0808">Transferase</keyword>
<organism evidence="10 11">
    <name type="scientific">Bdellovibrio svalbardensis</name>
    <dbReference type="NCBI Taxonomy" id="2972972"/>
    <lineage>
        <taxon>Bacteria</taxon>
        <taxon>Pseudomonadati</taxon>
        <taxon>Bdellovibrionota</taxon>
        <taxon>Bdellovibrionia</taxon>
        <taxon>Bdellovibrionales</taxon>
        <taxon>Pseudobdellovibrionaceae</taxon>
        <taxon>Bdellovibrio</taxon>
    </lineage>
</organism>
<evidence type="ECO:0000256" key="6">
    <source>
        <dbReference type="ARBA" id="ARBA00022777"/>
    </source>
</evidence>
<comment type="catalytic activity">
    <reaction evidence="1">
        <text>ATP + protein L-histidine = ADP + protein N-phospho-L-histidine.</text>
        <dbReference type="EC" id="2.7.13.3"/>
    </reaction>
</comment>
<dbReference type="CDD" id="cd00082">
    <property type="entry name" value="HisKA"/>
    <property type="match status" value="1"/>
</dbReference>
<keyword evidence="3" id="KW-0597">Phosphoprotein</keyword>
<evidence type="ECO:0000256" key="1">
    <source>
        <dbReference type="ARBA" id="ARBA00000085"/>
    </source>
</evidence>
<evidence type="ECO:0000256" key="8">
    <source>
        <dbReference type="SAM" id="Phobius"/>
    </source>
</evidence>
<keyword evidence="8" id="KW-1133">Transmembrane helix</keyword>
<evidence type="ECO:0000259" key="9">
    <source>
        <dbReference type="PROSITE" id="PS50109"/>
    </source>
</evidence>
<feature type="transmembrane region" description="Helical" evidence="8">
    <location>
        <begin position="21"/>
        <end position="43"/>
    </location>
</feature>
<dbReference type="InterPro" id="IPR003661">
    <property type="entry name" value="HisK_dim/P_dom"/>
</dbReference>
<keyword evidence="11" id="KW-1185">Reference proteome</keyword>
<feature type="transmembrane region" description="Helical" evidence="8">
    <location>
        <begin position="49"/>
        <end position="70"/>
    </location>
</feature>
<keyword evidence="8" id="KW-0812">Transmembrane</keyword>
<keyword evidence="5" id="KW-0547">Nucleotide-binding</keyword>
<feature type="transmembrane region" description="Helical" evidence="8">
    <location>
        <begin position="82"/>
        <end position="100"/>
    </location>
</feature>
<proteinExistence type="predicted"/>
<dbReference type="EC" id="2.7.13.3" evidence="2"/>
<dbReference type="InterPro" id="IPR050980">
    <property type="entry name" value="2C_sensor_his_kinase"/>
</dbReference>
<evidence type="ECO:0000313" key="10">
    <source>
        <dbReference type="EMBL" id="MDG0815384.1"/>
    </source>
</evidence>
<evidence type="ECO:0000256" key="7">
    <source>
        <dbReference type="ARBA" id="ARBA00022840"/>
    </source>
</evidence>
<keyword evidence="6 10" id="KW-0418">Kinase</keyword>
<dbReference type="SMART" id="SM00387">
    <property type="entry name" value="HATPase_c"/>
    <property type="match status" value="1"/>
</dbReference>
<dbReference type="Pfam" id="PF02518">
    <property type="entry name" value="HATPase_c"/>
    <property type="match status" value="1"/>
</dbReference>
<dbReference type="InterPro" id="IPR005467">
    <property type="entry name" value="His_kinase_dom"/>
</dbReference>
<evidence type="ECO:0000256" key="5">
    <source>
        <dbReference type="ARBA" id="ARBA00022741"/>
    </source>
</evidence>
<reference evidence="10" key="1">
    <citation type="submission" date="2022-08" db="EMBL/GenBank/DDBJ databases">
        <title>Novel Bdellovibrio Species Isolated from Svalbard: Designation Bdellovibrio svalbardensis.</title>
        <authorList>
            <person name="Mitchell R.J."/>
            <person name="Choi S.Y."/>
        </authorList>
    </citation>
    <scope>NUCLEOTIDE SEQUENCE</scope>
    <source>
        <strain evidence="10">PAP01</strain>
    </source>
</reference>
<dbReference type="Gene3D" id="1.10.287.130">
    <property type="match status" value="1"/>
</dbReference>